<sequence>MDDEPMSAEESLNLIAQQNRRNRRELGGGPARMLAAWALAWIVGWGFTYIAVQPGVAIPGWVGGVLTAVLFVGAIVYTGYVSARAGRGIRGPSRTVGAMYGYSWALASLGLSVIDIRITQFGTLTSDQVSLLWSGTWLLLTGVLYLAGGMLWQDRLMYGLGAWMIVSAGLSVLVGFPANFLVLAICGGGGFLLAAIVYFVREKRR</sequence>
<accession>A0A9X2NNB9</accession>
<feature type="transmembrane region" description="Helical" evidence="1">
    <location>
        <begin position="58"/>
        <end position="80"/>
    </location>
</feature>
<feature type="transmembrane region" description="Helical" evidence="1">
    <location>
        <begin position="101"/>
        <end position="119"/>
    </location>
</feature>
<keyword evidence="1" id="KW-1133">Transmembrane helix</keyword>
<evidence type="ECO:0000313" key="2">
    <source>
        <dbReference type="EMBL" id="MCR6490160.1"/>
    </source>
</evidence>
<keyword evidence="3" id="KW-1185">Reference proteome</keyword>
<gene>
    <name evidence="2" type="ORF">M8542_45855</name>
</gene>
<proteinExistence type="predicted"/>
<evidence type="ECO:0000313" key="3">
    <source>
        <dbReference type="Proteomes" id="UP001144096"/>
    </source>
</evidence>
<dbReference type="AlphaFoldDB" id="A0A9X2NNB9"/>
<keyword evidence="1" id="KW-0472">Membrane</keyword>
<dbReference type="EMBL" id="JAMXQV010000041">
    <property type="protein sequence ID" value="MCR6490160.1"/>
    <property type="molecule type" value="Genomic_DNA"/>
</dbReference>
<feature type="transmembrane region" description="Helical" evidence="1">
    <location>
        <begin position="180"/>
        <end position="200"/>
    </location>
</feature>
<protein>
    <submittedName>
        <fullName evidence="2">Uncharacterized protein</fullName>
    </submittedName>
</protein>
<evidence type="ECO:0000256" key="1">
    <source>
        <dbReference type="SAM" id="Phobius"/>
    </source>
</evidence>
<feature type="transmembrane region" description="Helical" evidence="1">
    <location>
        <begin position="33"/>
        <end position="52"/>
    </location>
</feature>
<reference evidence="2" key="1">
    <citation type="submission" date="2022-06" db="EMBL/GenBank/DDBJ databases">
        <title>Amycolatopsis iheyaensis sp. nov., a new species of the genus Amycolatopsis isolated from soil in Iheya island, Japan.</title>
        <authorList>
            <person name="Ngamcharungchit C."/>
            <person name="Kanto H."/>
            <person name="Take A."/>
            <person name="Intra B."/>
            <person name="Matsumoto A."/>
            <person name="Panbangred W."/>
            <person name="Inahashi Y."/>
        </authorList>
    </citation>
    <scope>NUCLEOTIDE SEQUENCE</scope>
    <source>
        <strain evidence="2">OK19-0408</strain>
    </source>
</reference>
<dbReference type="Proteomes" id="UP001144096">
    <property type="component" value="Unassembled WGS sequence"/>
</dbReference>
<comment type="caution">
    <text evidence="2">The sequence shown here is derived from an EMBL/GenBank/DDBJ whole genome shotgun (WGS) entry which is preliminary data.</text>
</comment>
<feature type="transmembrane region" description="Helical" evidence="1">
    <location>
        <begin position="156"/>
        <end position="174"/>
    </location>
</feature>
<feature type="transmembrane region" description="Helical" evidence="1">
    <location>
        <begin position="131"/>
        <end position="149"/>
    </location>
</feature>
<dbReference type="RefSeq" id="WP_257926727.1">
    <property type="nucleotide sequence ID" value="NZ_JAMXQV010000041.1"/>
</dbReference>
<keyword evidence="1" id="KW-0812">Transmembrane</keyword>
<organism evidence="2 3">
    <name type="scientific">Amycolatopsis iheyensis</name>
    <dbReference type="NCBI Taxonomy" id="2945988"/>
    <lineage>
        <taxon>Bacteria</taxon>
        <taxon>Bacillati</taxon>
        <taxon>Actinomycetota</taxon>
        <taxon>Actinomycetes</taxon>
        <taxon>Pseudonocardiales</taxon>
        <taxon>Pseudonocardiaceae</taxon>
        <taxon>Amycolatopsis</taxon>
    </lineage>
</organism>
<name>A0A9X2NNB9_9PSEU</name>